<dbReference type="AlphaFoldDB" id="A0ABD3LZF8"/>
<dbReference type="HAMAP" id="MF_00055">
    <property type="entry name" value="MEMO1"/>
    <property type="match status" value="1"/>
</dbReference>
<comment type="caution">
    <text evidence="2">The sequence shown here is derived from an EMBL/GenBank/DDBJ whole genome shotgun (WGS) entry which is preliminary data.</text>
</comment>
<dbReference type="Pfam" id="PF01875">
    <property type="entry name" value="Memo"/>
    <property type="match status" value="1"/>
</dbReference>
<accession>A0ABD3LZF8</accession>
<reference evidence="2 3" key="1">
    <citation type="submission" date="2024-10" db="EMBL/GenBank/DDBJ databases">
        <title>Updated reference genomes for cyclostephanoid diatoms.</title>
        <authorList>
            <person name="Roberts W.R."/>
            <person name="Alverson A.J."/>
        </authorList>
    </citation>
    <scope>NUCLEOTIDE SEQUENCE [LARGE SCALE GENOMIC DNA]</scope>
    <source>
        <strain evidence="2 3">AJA232-27</strain>
    </source>
</reference>
<dbReference type="PANTHER" id="PTHR11060:SF0">
    <property type="entry name" value="PROTEIN MEMO1"/>
    <property type="match status" value="1"/>
</dbReference>
<organism evidence="2 3">
    <name type="scientific">Discostella pseudostelligera</name>
    <dbReference type="NCBI Taxonomy" id="259834"/>
    <lineage>
        <taxon>Eukaryota</taxon>
        <taxon>Sar</taxon>
        <taxon>Stramenopiles</taxon>
        <taxon>Ochrophyta</taxon>
        <taxon>Bacillariophyta</taxon>
        <taxon>Coscinodiscophyceae</taxon>
        <taxon>Thalassiosirophycidae</taxon>
        <taxon>Stephanodiscales</taxon>
        <taxon>Stephanodiscaceae</taxon>
        <taxon>Discostella</taxon>
    </lineage>
</organism>
<dbReference type="Proteomes" id="UP001530293">
    <property type="component" value="Unassembled WGS sequence"/>
</dbReference>
<dbReference type="NCBIfam" id="TIGR04336">
    <property type="entry name" value="AmmeMemoSam_B"/>
    <property type="match status" value="1"/>
</dbReference>
<evidence type="ECO:0000313" key="3">
    <source>
        <dbReference type="Proteomes" id="UP001530293"/>
    </source>
</evidence>
<dbReference type="Gene3D" id="3.40.830.10">
    <property type="entry name" value="LigB-like"/>
    <property type="match status" value="1"/>
</dbReference>
<name>A0ABD3LZF8_9STRA</name>
<keyword evidence="3" id="KW-1185">Reference proteome</keyword>
<dbReference type="InterPro" id="IPR002737">
    <property type="entry name" value="MEMO1_fam"/>
</dbReference>
<gene>
    <name evidence="2" type="ORF">ACHAWU_004581</name>
</gene>
<dbReference type="PANTHER" id="PTHR11060">
    <property type="entry name" value="PROTEIN MEMO1"/>
    <property type="match status" value="1"/>
</dbReference>
<evidence type="ECO:0008006" key="4">
    <source>
        <dbReference type="Google" id="ProtNLM"/>
    </source>
</evidence>
<evidence type="ECO:0000313" key="2">
    <source>
        <dbReference type="EMBL" id="KAL3757149.1"/>
    </source>
</evidence>
<dbReference type="EMBL" id="JALLBG020000272">
    <property type="protein sequence ID" value="KAL3757149.1"/>
    <property type="molecule type" value="Genomic_DNA"/>
</dbReference>
<sequence length="312" mass="34939">MVLIRSQRIEQSTHQVFLEDATLDMDGKNSSSSAGDERCVPNACISPHAGFRYSGPTAAYSYLALGEALQKNPSLTTLVVLHPSHHVYLDGCAVSGASIIETPIGDLKVDVKLRERLLSTNKFDVMKRHVDEEEHSGEMQYPFIAKVINDTTNNIGKRCDVSILPIMIGSIRTSKEEDFGKLLSPYLSDTSVFTVISSDFCHWGKRFSYTPQPSKSDNSIKTIYDYIEHLDRMGMDLIELQRPGAFADYLRNYSNTICGRHPISVWLHSVRLSALKHDIRFVKYDQSEKAHTTNDHSVSYAGAVSRVEMSDS</sequence>
<evidence type="ECO:0000256" key="1">
    <source>
        <dbReference type="ARBA" id="ARBA00006315"/>
    </source>
</evidence>
<comment type="similarity">
    <text evidence="1">Belongs to the MEMO1 family.</text>
</comment>
<dbReference type="CDD" id="cd07361">
    <property type="entry name" value="MEMO_like"/>
    <property type="match status" value="1"/>
</dbReference>
<proteinExistence type="inferred from homology"/>
<protein>
    <recommendedName>
        <fullName evidence="4">Protein MEMO1</fullName>
    </recommendedName>
</protein>